<evidence type="ECO:0000313" key="2">
    <source>
        <dbReference type="Proteomes" id="UP001327560"/>
    </source>
</evidence>
<reference evidence="1 2" key="1">
    <citation type="submission" date="2023-10" db="EMBL/GenBank/DDBJ databases">
        <title>Chromosome-scale genome assembly provides insights into flower coloration mechanisms of Canna indica.</title>
        <authorList>
            <person name="Li C."/>
        </authorList>
    </citation>
    <scope>NUCLEOTIDE SEQUENCE [LARGE SCALE GENOMIC DNA]</scope>
    <source>
        <tissue evidence="1">Flower</tissue>
    </source>
</reference>
<accession>A0AAQ3KM25</accession>
<dbReference type="EMBL" id="CP136895">
    <property type="protein sequence ID" value="WOL10609.1"/>
    <property type="molecule type" value="Genomic_DNA"/>
</dbReference>
<dbReference type="AlphaFoldDB" id="A0AAQ3KM25"/>
<gene>
    <name evidence="1" type="ORF">Cni_G19368</name>
</gene>
<evidence type="ECO:0008006" key="3">
    <source>
        <dbReference type="Google" id="ProtNLM"/>
    </source>
</evidence>
<organism evidence="1 2">
    <name type="scientific">Canna indica</name>
    <name type="common">Indian-shot</name>
    <dbReference type="NCBI Taxonomy" id="4628"/>
    <lineage>
        <taxon>Eukaryota</taxon>
        <taxon>Viridiplantae</taxon>
        <taxon>Streptophyta</taxon>
        <taxon>Embryophyta</taxon>
        <taxon>Tracheophyta</taxon>
        <taxon>Spermatophyta</taxon>
        <taxon>Magnoliopsida</taxon>
        <taxon>Liliopsida</taxon>
        <taxon>Zingiberales</taxon>
        <taxon>Cannaceae</taxon>
        <taxon>Canna</taxon>
    </lineage>
</organism>
<sequence length="137" mass="16042">MAKTKWIHEGDRNTKYYQNLVKLRRRKNMIACIKVDNECYFSNEKICKCFVNFYSKLWTYQDPNFFNTSLCPIMNKLDDHAQNALVAYFTLDEIPIVVNSLGSGKSPGPDGFTGEFFKAYWNIISTTFMSAFKFFSY</sequence>
<keyword evidence="2" id="KW-1185">Reference proteome</keyword>
<name>A0AAQ3KM25_9LILI</name>
<proteinExistence type="predicted"/>
<dbReference type="Proteomes" id="UP001327560">
    <property type="component" value="Chromosome 6"/>
</dbReference>
<evidence type="ECO:0000313" key="1">
    <source>
        <dbReference type="EMBL" id="WOL10609.1"/>
    </source>
</evidence>
<protein>
    <recommendedName>
        <fullName evidence="3">Reverse transcriptase</fullName>
    </recommendedName>
</protein>